<accession>T2GCN8</accession>
<evidence type="ECO:0000259" key="10">
    <source>
        <dbReference type="PROSITE" id="PS50110"/>
    </source>
</evidence>
<dbReference type="Pfam" id="PF00072">
    <property type="entry name" value="Response_reg"/>
    <property type="match status" value="1"/>
</dbReference>
<dbReference type="CDD" id="cd00075">
    <property type="entry name" value="HATPase"/>
    <property type="match status" value="1"/>
</dbReference>
<feature type="domain" description="Response regulatory" evidence="10">
    <location>
        <begin position="4"/>
        <end position="118"/>
    </location>
</feature>
<dbReference type="PROSITE" id="PS50109">
    <property type="entry name" value="HIS_KIN"/>
    <property type="match status" value="1"/>
</dbReference>
<proteinExistence type="predicted"/>
<evidence type="ECO:0000259" key="11">
    <source>
        <dbReference type="PROSITE" id="PS50113"/>
    </source>
</evidence>
<dbReference type="PANTHER" id="PTHR43547">
    <property type="entry name" value="TWO-COMPONENT HISTIDINE KINASE"/>
    <property type="match status" value="1"/>
</dbReference>
<dbReference type="Gene3D" id="3.40.50.2300">
    <property type="match status" value="1"/>
</dbReference>
<organism evidence="13 14">
    <name type="scientific">Megalodesulfovibrio gigas (strain ATCC 19364 / DSM 1382 / NCIMB 9332 / VKM B-1759)</name>
    <name type="common">Desulfovibrio gigas</name>
    <dbReference type="NCBI Taxonomy" id="1121448"/>
    <lineage>
        <taxon>Bacteria</taxon>
        <taxon>Pseudomonadati</taxon>
        <taxon>Thermodesulfobacteriota</taxon>
        <taxon>Desulfovibrionia</taxon>
        <taxon>Desulfovibrionales</taxon>
        <taxon>Desulfovibrionaceae</taxon>
        <taxon>Megalodesulfovibrio</taxon>
    </lineage>
</organism>
<evidence type="ECO:0000256" key="8">
    <source>
        <dbReference type="SAM" id="Coils"/>
    </source>
</evidence>
<dbReference type="SMART" id="SM00387">
    <property type="entry name" value="HATPase_c"/>
    <property type="match status" value="1"/>
</dbReference>
<dbReference type="PRINTS" id="PR00344">
    <property type="entry name" value="BCTRLSENSOR"/>
</dbReference>
<name>T2GCN8_MEGG1</name>
<dbReference type="PANTHER" id="PTHR43547:SF2">
    <property type="entry name" value="HYBRID SIGNAL TRANSDUCTION HISTIDINE KINASE C"/>
    <property type="match status" value="1"/>
</dbReference>
<evidence type="ECO:0000259" key="9">
    <source>
        <dbReference type="PROSITE" id="PS50109"/>
    </source>
</evidence>
<gene>
    <name evidence="12" type="ORF">DGI_1812</name>
    <name evidence="13" type="ORF">DGI_1873</name>
</gene>
<dbReference type="InterPro" id="IPR000700">
    <property type="entry name" value="PAS-assoc_C"/>
</dbReference>
<dbReference type="InterPro" id="IPR011006">
    <property type="entry name" value="CheY-like_superfamily"/>
</dbReference>
<dbReference type="STRING" id="1121448.DGI_1812"/>
<evidence type="ECO:0000313" key="14">
    <source>
        <dbReference type="Proteomes" id="UP000016587"/>
    </source>
</evidence>
<reference evidence="14" key="2">
    <citation type="submission" date="2013-07" db="EMBL/GenBank/DDBJ databases">
        <authorList>
            <person name="Morais-Silva F.O."/>
            <person name="Rezende A.M."/>
            <person name="Pimentel C."/>
            <person name="Resende D.M."/>
            <person name="Santos C.I."/>
            <person name="Clemente C."/>
            <person name="de Oliveira L.M."/>
            <person name="da Silva S.M."/>
            <person name="Costa D.A."/>
            <person name="Varela-Raposo A."/>
            <person name="Horacio E.C.A."/>
            <person name="Matos M."/>
            <person name="Flores O."/>
            <person name="Ruiz J.C."/>
            <person name="Rodrigues-Pousada C."/>
        </authorList>
    </citation>
    <scope>NUCLEOTIDE SEQUENCE [LARGE SCALE GENOMIC DNA]</scope>
    <source>
        <strain evidence="14">ATCC 19364 / DSM 1382 / NCIMB 9332 / VKM B-1759</strain>
    </source>
</reference>
<dbReference type="eggNOG" id="COG4191">
    <property type="taxonomic scope" value="Bacteria"/>
</dbReference>
<feature type="coiled-coil region" evidence="8">
    <location>
        <begin position="120"/>
        <end position="151"/>
    </location>
</feature>
<dbReference type="SUPFAM" id="SSF55874">
    <property type="entry name" value="ATPase domain of HSP90 chaperone/DNA topoisomerase II/histidine kinase"/>
    <property type="match status" value="1"/>
</dbReference>
<keyword evidence="4" id="KW-0902">Two-component regulatory system</keyword>
<dbReference type="KEGG" id="dgg:DGI_1873"/>
<evidence type="ECO:0000256" key="5">
    <source>
        <dbReference type="ARBA" id="ARBA00023015"/>
    </source>
</evidence>
<evidence type="ECO:0000256" key="3">
    <source>
        <dbReference type="ARBA" id="ARBA00022553"/>
    </source>
</evidence>
<dbReference type="HOGENOM" id="CLU_000445_114_72_7"/>
<dbReference type="eggNOG" id="COG2204">
    <property type="taxonomic scope" value="Bacteria"/>
</dbReference>
<dbReference type="Pfam" id="PF08448">
    <property type="entry name" value="PAS_4"/>
    <property type="match status" value="2"/>
</dbReference>
<dbReference type="EC" id="2.7.13.3" evidence="2"/>
<dbReference type="EMBL" id="CP006585">
    <property type="protein sequence ID" value="AGW13607.1"/>
    <property type="molecule type" value="Genomic_DNA"/>
</dbReference>
<keyword evidence="14" id="KW-1185">Reference proteome</keyword>
<dbReference type="KEGG" id="dgg:DGI_1812"/>
<dbReference type="Gene3D" id="3.30.565.10">
    <property type="entry name" value="Histidine kinase-like ATPase, C-terminal domain"/>
    <property type="match status" value="1"/>
</dbReference>
<dbReference type="SUPFAM" id="SSF47384">
    <property type="entry name" value="Homodimeric domain of signal transducing histidine kinase"/>
    <property type="match status" value="1"/>
</dbReference>
<evidence type="ECO:0000256" key="2">
    <source>
        <dbReference type="ARBA" id="ARBA00012438"/>
    </source>
</evidence>
<dbReference type="SUPFAM" id="SSF55785">
    <property type="entry name" value="PYP-like sensor domain (PAS domain)"/>
    <property type="match status" value="2"/>
</dbReference>
<dbReference type="PROSITE" id="PS50113">
    <property type="entry name" value="PAC"/>
    <property type="match status" value="2"/>
</dbReference>
<dbReference type="NCBIfam" id="TIGR00229">
    <property type="entry name" value="sensory_box"/>
    <property type="match status" value="2"/>
</dbReference>
<dbReference type="SMART" id="SM00086">
    <property type="entry name" value="PAC"/>
    <property type="match status" value="2"/>
</dbReference>
<dbReference type="Pfam" id="PF02518">
    <property type="entry name" value="HATPase_c"/>
    <property type="match status" value="1"/>
</dbReference>
<evidence type="ECO:0000256" key="1">
    <source>
        <dbReference type="ARBA" id="ARBA00000085"/>
    </source>
</evidence>
<dbReference type="CDD" id="cd00130">
    <property type="entry name" value="PAS"/>
    <property type="match status" value="2"/>
</dbReference>
<feature type="domain" description="PAC" evidence="11">
    <location>
        <begin position="240"/>
        <end position="292"/>
    </location>
</feature>
<dbReference type="InterPro" id="IPR001789">
    <property type="entry name" value="Sig_transdc_resp-reg_receiver"/>
</dbReference>
<evidence type="ECO:0000256" key="4">
    <source>
        <dbReference type="ARBA" id="ARBA00023012"/>
    </source>
</evidence>
<reference evidence="13 14" key="1">
    <citation type="journal article" date="2013" name="J. Bacteriol.">
        <title>Roles of HynAB and Ech, the only two hydrogenases found in the model sulfate reducer Desulfovibrio gigas.</title>
        <authorList>
            <person name="Morais-Silva F.O."/>
            <person name="Santos C.I."/>
            <person name="Rodrigues R."/>
            <person name="Pereira I.A."/>
            <person name="Rodrigues-Pousada C."/>
        </authorList>
    </citation>
    <scope>NUCLEOTIDE SEQUENCE [LARGE SCALE GENOMIC DNA]</scope>
    <source>
        <strain evidence="13">ATCC 19364</strain>
        <strain evidence="14">ATCC 19364 / DSM 1382 / NCIMB 9332 / VKM B-1759</strain>
    </source>
</reference>
<dbReference type="InterPro" id="IPR005467">
    <property type="entry name" value="His_kinase_dom"/>
</dbReference>
<dbReference type="InterPro" id="IPR035965">
    <property type="entry name" value="PAS-like_dom_sf"/>
</dbReference>
<evidence type="ECO:0000256" key="7">
    <source>
        <dbReference type="PROSITE-ProRule" id="PRU00169"/>
    </source>
</evidence>
<feature type="domain" description="Histidine kinase" evidence="9">
    <location>
        <begin position="424"/>
        <end position="644"/>
    </location>
</feature>
<comment type="catalytic activity">
    <reaction evidence="1">
        <text>ATP + protein L-histidine = ADP + protein N-phospho-L-histidine.</text>
        <dbReference type="EC" id="2.7.13.3"/>
    </reaction>
</comment>
<feature type="coiled-coil region" evidence="8">
    <location>
        <begin position="276"/>
        <end position="303"/>
    </location>
</feature>
<dbReference type="FunFam" id="3.40.50.2300:FF:000018">
    <property type="entry name" value="DNA-binding transcriptional regulator NtrC"/>
    <property type="match status" value="1"/>
</dbReference>
<dbReference type="Proteomes" id="UP000016587">
    <property type="component" value="Chromosome"/>
</dbReference>
<feature type="domain" description="PAC" evidence="11">
    <location>
        <begin position="365"/>
        <end position="417"/>
    </location>
</feature>
<evidence type="ECO:0000313" key="12">
    <source>
        <dbReference type="EMBL" id="AGW13607.1"/>
    </source>
</evidence>
<dbReference type="SUPFAM" id="SSF52172">
    <property type="entry name" value="CheY-like"/>
    <property type="match status" value="1"/>
</dbReference>
<keyword evidence="5" id="KW-0805">Transcription regulation</keyword>
<dbReference type="InterPro" id="IPR000014">
    <property type="entry name" value="PAS"/>
</dbReference>
<evidence type="ECO:0000313" key="13">
    <source>
        <dbReference type="EMBL" id="AGW13662.1"/>
    </source>
</evidence>
<dbReference type="InterPro" id="IPR004358">
    <property type="entry name" value="Sig_transdc_His_kin-like_C"/>
</dbReference>
<dbReference type="InterPro" id="IPR003594">
    <property type="entry name" value="HATPase_dom"/>
</dbReference>
<feature type="modified residue" description="4-aspartylphosphate" evidence="7">
    <location>
        <position position="53"/>
    </location>
</feature>
<dbReference type="PATRIC" id="fig|1121448.10.peg.1780"/>
<protein>
    <recommendedName>
        <fullName evidence="2">histidine kinase</fullName>
        <ecNumber evidence="2">2.7.13.3</ecNumber>
    </recommendedName>
</protein>
<dbReference type="InterPro" id="IPR013656">
    <property type="entry name" value="PAS_4"/>
</dbReference>
<keyword evidence="6" id="KW-0804">Transcription</keyword>
<dbReference type="AlphaFoldDB" id="T2GCN8"/>
<dbReference type="InterPro" id="IPR001610">
    <property type="entry name" value="PAC"/>
</dbReference>
<keyword evidence="3 7" id="KW-0597">Phosphoprotein</keyword>
<dbReference type="InterPro" id="IPR036097">
    <property type="entry name" value="HisK_dim/P_sf"/>
</dbReference>
<dbReference type="EMBL" id="CP006585">
    <property type="protein sequence ID" value="AGW13662.1"/>
    <property type="molecule type" value="Genomic_DNA"/>
</dbReference>
<dbReference type="Gene3D" id="3.30.450.20">
    <property type="entry name" value="PAS domain"/>
    <property type="match status" value="2"/>
</dbReference>
<dbReference type="PROSITE" id="PS50110">
    <property type="entry name" value="RESPONSE_REGULATORY"/>
    <property type="match status" value="1"/>
</dbReference>
<dbReference type="SMART" id="SM00448">
    <property type="entry name" value="REC"/>
    <property type="match status" value="1"/>
</dbReference>
<dbReference type="GO" id="GO:0000155">
    <property type="term" value="F:phosphorelay sensor kinase activity"/>
    <property type="evidence" value="ECO:0007669"/>
    <property type="project" value="InterPro"/>
</dbReference>
<keyword evidence="8" id="KW-0175">Coiled coil</keyword>
<dbReference type="InterPro" id="IPR036890">
    <property type="entry name" value="HATPase_C_sf"/>
</dbReference>
<sequence>MPERVLIVDDEAPIREVLELSVADLGYAVQTAAHGEAALAACETFGPGIVLTDIKMPGMDGIELLKRIKAAWPDIEVIMVSGHGDMELAIKSLQLEAMDFITKPVRDELLVNALKRASEKIAMRRQLREHTQNLERIVKEKSARLVELERQLAVGQVVEGLSTAMRSLAAAFEEGPSYFNELPCFISIHNRYLEIVAANQLCKTRLGDLVGHHSWEAYADRAGSGNACPVWQTIETGKAQRSRERLRDKDGQEIPVIVHTAPILNQDGQVELVVELSVDVSEVNRLQEELRAAREKWQRLFDAVPATIAVVDREFRIVDANRRFRQDFGETRGGEACRCHDLFGHRDHPCEACPVAETFEDGLSHESETVVATRSGAQRHVLIQTAPVRNEAGEIDQVMEIATDITQIRQLQDHLASLGLMLGSMSHGVKGLLTSLDGGVYKVEAGLRRENDAKVREGWGIVRDKIARIRKMVLDILYYAKSREPERVRVDAAAFARDLAEVAGAKAASRGVQCIVDIAPGAGQIAMDETAMHSALVNFLENAVDACAEAAHQQQVPPAEKAVRLHVADVDGQLAFEIVDNGVGMDQHTREKMFTLFFSSKGSRGTGLGLFISNQIVAQHGGRILVESEPDHGSRIVITLPRGGSAGERA</sequence>
<evidence type="ECO:0000256" key="6">
    <source>
        <dbReference type="ARBA" id="ARBA00023163"/>
    </source>
</evidence>